<reference evidence="3 4" key="1">
    <citation type="submission" date="2018-06" db="EMBL/GenBank/DDBJ databases">
        <title>Flavobacterium tibetense sp. nov., isolated from a wetland YonghuCo on Tibetan Plateau.</title>
        <authorList>
            <person name="Xing P."/>
            <person name="Phurbu D."/>
            <person name="Lu H."/>
        </authorList>
    </citation>
    <scope>NUCLEOTIDE SEQUENCE [LARGE SCALE GENOMIC DNA]</scope>
    <source>
        <strain evidence="3 4">YH5</strain>
    </source>
</reference>
<keyword evidence="4" id="KW-1185">Reference proteome</keyword>
<accession>A0A365NZE5</accession>
<keyword evidence="1" id="KW-0812">Transmembrane</keyword>
<dbReference type="RefSeq" id="WP_113989902.1">
    <property type="nucleotide sequence ID" value="NZ_QLST01000019.1"/>
</dbReference>
<protein>
    <recommendedName>
        <fullName evidence="2">KAP NTPase domain-containing protein</fullName>
    </recommendedName>
</protein>
<dbReference type="SUPFAM" id="SSF52540">
    <property type="entry name" value="P-loop containing nucleoside triphosphate hydrolases"/>
    <property type="match status" value="1"/>
</dbReference>
<dbReference type="OrthoDB" id="88903at2"/>
<name>A0A365NZE5_9FLAO</name>
<feature type="domain" description="KAP NTPase" evidence="2">
    <location>
        <begin position="27"/>
        <end position="385"/>
    </location>
</feature>
<gene>
    <name evidence="3" type="ORF">DPN68_12070</name>
</gene>
<comment type="caution">
    <text evidence="3">The sequence shown here is derived from an EMBL/GenBank/DDBJ whole genome shotgun (WGS) entry which is preliminary data.</text>
</comment>
<dbReference type="AlphaFoldDB" id="A0A365NZE5"/>
<sequence>MKEIEYPKFLPNTPIGADLFEGKSQDKIAEVISEVITNNNFQVVGIDGAWGTGKSNLVEIIKTKLTNYNFFMYDVWGHQEDDQRKAILVELTEFISCEKRNLVANKSKWNGKLKKLLAREKEITTINRPYLSVGFIFSLFSIIYIPTVNTFAKTSENQTTIFGIESTLGKLIIILFPIFLILAIYIVKLVFQLCNDGKWNSFKIALQETFQVYNNKQVDETKIETISENEPTVRDFRNWLKEIDTDLKDKKVILVFDNFDRLPRKHILSIWSSIHIFFAEEKYKNIKVIIPFDRLHIKNAFKELESEQSDTDYANDYINKTFDLVYRVSQPILSDWKDFFKTKWLDAFGKIDEEEYLKVLQVYETFREKITPREIIACINEIVSIKLLDDSIPDRYIAIFVLNKDEILESPLKAISIAKFLKGLDYLYMEDEDFQKHITALAYQIKPDNALEVVYTKQLKDCIINYKSDIFKEISKTTIFDKIIDSVIHELSNNNNNNLILVLDKIEEDAKISKIHLKSIWNDIYLKMVNSFHDGFDIVEYQKTLIKNIEKEKAEVFISKILDKLLKHDTFASDKFSKMIDELQDYIVNQNIEINVFDILNEKPVKKIDAISFINFVKQKNDKYLDYKLSTDESKLNEHLVSLEAEDLRSAEYFKIINKDFGLNNFEKEVRKKIEQNKNDLNSIDVLVNALKCISDKPLDLVFGDDEIYSLFSQTNSSNDFHYDIVCLRLARSNEYNHSYVRYFQNVLENNDETFAKKIAERIEFYVDFDDFLINSEHFSNSLLYKNVASHLINNLSENDNRYTLKSLLIHFEGICNNLEVEPDNLILKLDTFNLEKLKPEDVIEFPVFLFEQIASYDNDLKKYLFDLSNKYFEELSTENWIKLFGDFENRNYAILKVINYKNWSSNSLEAFKSVLSNNITNNVFQDRIEWEFILNSFKESGLSIVNTLKDIRDVLYDNPSYTSTEIFKLLFNPFIEYSIIHDKPKEAFRTFFKVQFLNDITILKLLIDNSEKIKELLNISDSSTTADFKQAIRDKKEENDNIKTLASKLDIRSLKKHDE</sequence>
<evidence type="ECO:0000313" key="3">
    <source>
        <dbReference type="EMBL" id="RBA27453.1"/>
    </source>
</evidence>
<dbReference type="EMBL" id="QLST01000019">
    <property type="protein sequence ID" value="RBA27453.1"/>
    <property type="molecule type" value="Genomic_DNA"/>
</dbReference>
<evidence type="ECO:0000313" key="4">
    <source>
        <dbReference type="Proteomes" id="UP000253319"/>
    </source>
</evidence>
<evidence type="ECO:0000256" key="1">
    <source>
        <dbReference type="SAM" id="Phobius"/>
    </source>
</evidence>
<evidence type="ECO:0000259" key="2">
    <source>
        <dbReference type="Pfam" id="PF07693"/>
    </source>
</evidence>
<feature type="transmembrane region" description="Helical" evidence="1">
    <location>
        <begin position="171"/>
        <end position="191"/>
    </location>
</feature>
<keyword evidence="1" id="KW-1133">Transmembrane helix</keyword>
<proteinExistence type="predicted"/>
<dbReference type="InterPro" id="IPR011646">
    <property type="entry name" value="KAP_P-loop"/>
</dbReference>
<dbReference type="InterPro" id="IPR027417">
    <property type="entry name" value="P-loop_NTPase"/>
</dbReference>
<organism evidence="3 4">
    <name type="scientific">Flavobacterium tibetense</name>
    <dbReference type="NCBI Taxonomy" id="2233533"/>
    <lineage>
        <taxon>Bacteria</taxon>
        <taxon>Pseudomonadati</taxon>
        <taxon>Bacteroidota</taxon>
        <taxon>Flavobacteriia</taxon>
        <taxon>Flavobacteriales</taxon>
        <taxon>Flavobacteriaceae</taxon>
        <taxon>Flavobacterium</taxon>
    </lineage>
</organism>
<feature type="transmembrane region" description="Helical" evidence="1">
    <location>
        <begin position="130"/>
        <end position="151"/>
    </location>
</feature>
<keyword evidence="1" id="KW-0472">Membrane</keyword>
<dbReference type="Proteomes" id="UP000253319">
    <property type="component" value="Unassembled WGS sequence"/>
</dbReference>
<dbReference type="Pfam" id="PF07693">
    <property type="entry name" value="KAP_NTPase"/>
    <property type="match status" value="1"/>
</dbReference>